<dbReference type="AlphaFoldDB" id="A0A9X4KCN2"/>
<dbReference type="Pfam" id="PF05979">
    <property type="entry name" value="DUF896"/>
    <property type="match status" value="1"/>
</dbReference>
<gene>
    <name evidence="3" type="ORF">OMP38_00860</name>
</gene>
<comment type="subcellular location">
    <subcellularLocation>
        <location evidence="2">Cytoplasm</location>
    </subcellularLocation>
</comment>
<dbReference type="InterPro" id="IPR009242">
    <property type="entry name" value="DUF896"/>
</dbReference>
<dbReference type="HAMAP" id="MF_01103">
    <property type="entry name" value="UPF0291"/>
    <property type="match status" value="1"/>
</dbReference>
<protein>
    <recommendedName>
        <fullName evidence="2">UPF0291 protein OMP38_00860</fullName>
    </recommendedName>
</protein>
<keyword evidence="4" id="KW-1185">Reference proteome</keyword>
<comment type="caution">
    <text evidence="3">The sequence shown here is derived from an EMBL/GenBank/DDBJ whole genome shotgun (WGS) entry which is preliminary data.</text>
</comment>
<evidence type="ECO:0000256" key="2">
    <source>
        <dbReference type="HAMAP-Rule" id="MF_01103"/>
    </source>
</evidence>
<dbReference type="RefSeq" id="WP_277563497.1">
    <property type="nucleotide sequence ID" value="NZ_JAPDHZ010000002.1"/>
</dbReference>
<keyword evidence="1 2" id="KW-0963">Cytoplasm</keyword>
<dbReference type="EMBL" id="JAPDHZ010000002">
    <property type="protein sequence ID" value="MDG0789566.1"/>
    <property type="molecule type" value="Genomic_DNA"/>
</dbReference>
<proteinExistence type="inferred from homology"/>
<accession>A0A9X4KCN2</accession>
<dbReference type="SUPFAM" id="SSF158221">
    <property type="entry name" value="YnzC-like"/>
    <property type="match status" value="1"/>
</dbReference>
<evidence type="ECO:0000256" key="1">
    <source>
        <dbReference type="ARBA" id="ARBA00022490"/>
    </source>
</evidence>
<evidence type="ECO:0000313" key="4">
    <source>
        <dbReference type="Proteomes" id="UP001153387"/>
    </source>
</evidence>
<dbReference type="GO" id="GO:0005737">
    <property type="term" value="C:cytoplasm"/>
    <property type="evidence" value="ECO:0007669"/>
    <property type="project" value="UniProtKB-SubCell"/>
</dbReference>
<name>A0A9X4KCN2_9BACL</name>
<dbReference type="PANTHER" id="PTHR37300">
    <property type="entry name" value="UPF0291 PROTEIN CBO2609/CLC_2481"/>
    <property type="match status" value="1"/>
</dbReference>
<organism evidence="3 4">
    <name type="scientific">Cohnella ginsengisoli</name>
    <dbReference type="NCBI Taxonomy" id="425004"/>
    <lineage>
        <taxon>Bacteria</taxon>
        <taxon>Bacillati</taxon>
        <taxon>Bacillota</taxon>
        <taxon>Bacilli</taxon>
        <taxon>Bacillales</taxon>
        <taxon>Paenibacillaceae</taxon>
        <taxon>Cohnella</taxon>
    </lineage>
</organism>
<dbReference type="PANTHER" id="PTHR37300:SF1">
    <property type="entry name" value="UPF0291 PROTEIN YNZC"/>
    <property type="match status" value="1"/>
</dbReference>
<sequence>MEFDKLIARINELAHKHKTTGLTEEETVERQKLRQVYLDNFKRNFKQQLDQIEWTDEPPANTIKH</sequence>
<reference evidence="3 4" key="1">
    <citation type="submission" date="2022-10" db="EMBL/GenBank/DDBJ databases">
        <title>Comparative genomic analysis of Cohnella hashimotonis sp. nov., isolated from the International Space Station.</title>
        <authorList>
            <person name="Simpson A."/>
            <person name="Venkateswaran K."/>
        </authorList>
    </citation>
    <scope>NUCLEOTIDE SEQUENCE [LARGE SCALE GENOMIC DNA]</scope>
    <source>
        <strain evidence="3 4">DSM 18997</strain>
    </source>
</reference>
<dbReference type="Gene3D" id="1.10.287.540">
    <property type="entry name" value="Helix hairpin bin"/>
    <property type="match status" value="1"/>
</dbReference>
<comment type="similarity">
    <text evidence="2">Belongs to the UPF0291 family.</text>
</comment>
<evidence type="ECO:0000313" key="3">
    <source>
        <dbReference type="EMBL" id="MDG0789566.1"/>
    </source>
</evidence>
<dbReference type="Proteomes" id="UP001153387">
    <property type="component" value="Unassembled WGS sequence"/>
</dbReference>